<gene>
    <name evidence="1" type="ORF">F3J38_21655</name>
</gene>
<dbReference type="EMBL" id="VWXD01000009">
    <property type="protein sequence ID" value="NIF02621.1"/>
    <property type="molecule type" value="Genomic_DNA"/>
</dbReference>
<dbReference type="RefSeq" id="WP_167141815.1">
    <property type="nucleotide sequence ID" value="NZ_VWXD01000009.1"/>
</dbReference>
<accession>A0ABX0R5R6</accession>
<keyword evidence="2" id="KW-1185">Reference proteome</keyword>
<evidence type="ECO:0000313" key="1">
    <source>
        <dbReference type="EMBL" id="NIF02621.1"/>
    </source>
</evidence>
<organism evidence="1 2">
    <name type="scientific">Candidatus Pantoea formicae</name>
    <dbReference type="NCBI Taxonomy" id="2608355"/>
    <lineage>
        <taxon>Bacteria</taxon>
        <taxon>Pseudomonadati</taxon>
        <taxon>Pseudomonadota</taxon>
        <taxon>Gammaproteobacteria</taxon>
        <taxon>Enterobacterales</taxon>
        <taxon>Erwiniaceae</taxon>
        <taxon>Pantoea</taxon>
    </lineage>
</organism>
<sequence>MTKLRDNTRCGAINLMLNISGYDDETLVNLLPLLTEFRVKIPDLRLTFYNCNADYRFTPELILLLEKHVKYNLFTPTYSDGVKMLTAAIRRQHVILTEDNMLVLVAGAARIKTVILPDAGLHHAQSDGADYEGTRLISHKKKIFISRLKSGLINAVEEAVYEHS</sequence>
<name>A0ABX0R5R6_9GAMM</name>
<reference evidence="1 2" key="1">
    <citation type="journal article" date="2019" name="bioRxiv">
        <title>Bacteria contribute to plant secondary compound degradation in a generalist herbivore system.</title>
        <authorList>
            <person name="Francoeur C.B."/>
            <person name="Khadempour L."/>
            <person name="Moreira-Soto R.D."/>
            <person name="Gotting K."/>
            <person name="Book A.J."/>
            <person name="Pinto-Tomas A.A."/>
            <person name="Keefover-Ring K."/>
            <person name="Currie C.R."/>
        </authorList>
    </citation>
    <scope>NUCLEOTIDE SEQUENCE [LARGE SCALE GENOMIC DNA]</scope>
    <source>
        <strain evidence="1 2">Acro-805</strain>
    </source>
</reference>
<protein>
    <submittedName>
        <fullName evidence="1">Uncharacterized protein</fullName>
    </submittedName>
</protein>
<dbReference type="Proteomes" id="UP000780690">
    <property type="component" value="Unassembled WGS sequence"/>
</dbReference>
<evidence type="ECO:0000313" key="2">
    <source>
        <dbReference type="Proteomes" id="UP000780690"/>
    </source>
</evidence>
<comment type="caution">
    <text evidence="1">The sequence shown here is derived from an EMBL/GenBank/DDBJ whole genome shotgun (WGS) entry which is preliminary data.</text>
</comment>
<proteinExistence type="predicted"/>